<feature type="compositionally biased region" description="Basic residues" evidence="6">
    <location>
        <begin position="293"/>
        <end position="307"/>
    </location>
</feature>
<dbReference type="STRING" id="765915.A0A1Y2HJT4"/>
<feature type="region of interest" description="Disordered" evidence="6">
    <location>
        <begin position="640"/>
        <end position="677"/>
    </location>
</feature>
<feature type="region of interest" description="Disordered" evidence="6">
    <location>
        <begin position="423"/>
        <end position="495"/>
    </location>
</feature>
<comment type="subcellular location">
    <subcellularLocation>
        <location evidence="1">Nucleus</location>
    </subcellularLocation>
</comment>
<name>A0A1Y2HJT4_9FUNG</name>
<evidence type="ECO:0000313" key="8">
    <source>
        <dbReference type="Proteomes" id="UP000193411"/>
    </source>
</evidence>
<feature type="compositionally biased region" description="Basic and acidic residues" evidence="6">
    <location>
        <begin position="177"/>
        <end position="192"/>
    </location>
</feature>
<dbReference type="AlphaFoldDB" id="A0A1Y2HJT4"/>
<dbReference type="GO" id="GO:0000481">
    <property type="term" value="P:maturation of 5S rRNA"/>
    <property type="evidence" value="ECO:0007669"/>
    <property type="project" value="TreeGrafter"/>
</dbReference>
<keyword evidence="8" id="KW-1185">Reference proteome</keyword>
<dbReference type="Proteomes" id="UP000193411">
    <property type="component" value="Unassembled WGS sequence"/>
</dbReference>
<evidence type="ECO:0000256" key="3">
    <source>
        <dbReference type="ARBA" id="ARBA00022664"/>
    </source>
</evidence>
<evidence type="ECO:0000256" key="1">
    <source>
        <dbReference type="ARBA" id="ARBA00004123"/>
    </source>
</evidence>
<feature type="region of interest" description="Disordered" evidence="6">
    <location>
        <begin position="176"/>
        <end position="215"/>
    </location>
</feature>
<evidence type="ECO:0000256" key="2">
    <source>
        <dbReference type="ARBA" id="ARBA00006076"/>
    </source>
</evidence>
<accession>A0A1Y2HJT4</accession>
<dbReference type="Pfam" id="PF19252">
    <property type="entry name" value="HIND"/>
    <property type="match status" value="1"/>
</dbReference>
<gene>
    <name evidence="7" type="ORF">BCR44DRAFT_65281</name>
</gene>
<dbReference type="EMBL" id="MCFL01000030">
    <property type="protein sequence ID" value="ORZ34234.1"/>
    <property type="molecule type" value="Genomic_DNA"/>
</dbReference>
<feature type="compositionally biased region" description="Basic and acidic residues" evidence="6">
    <location>
        <begin position="277"/>
        <end position="292"/>
    </location>
</feature>
<feature type="region of interest" description="Disordered" evidence="6">
    <location>
        <begin position="378"/>
        <end position="400"/>
    </location>
</feature>
<feature type="compositionally biased region" description="Low complexity" evidence="6">
    <location>
        <begin position="474"/>
        <end position="484"/>
    </location>
</feature>
<evidence type="ECO:0000313" key="7">
    <source>
        <dbReference type="EMBL" id="ORZ34234.1"/>
    </source>
</evidence>
<comment type="similarity">
    <text evidence="2">Belongs to the SNU66/SART1 family.</text>
</comment>
<evidence type="ECO:0000256" key="6">
    <source>
        <dbReference type="SAM" id="MobiDB-lite"/>
    </source>
</evidence>
<feature type="region of interest" description="Disordered" evidence="6">
    <location>
        <begin position="530"/>
        <end position="550"/>
    </location>
</feature>
<keyword evidence="4" id="KW-0508">mRNA splicing</keyword>
<dbReference type="PANTHER" id="PTHR14152:SF5">
    <property type="entry name" value="U4_U6.U5 TRI-SNRNP-ASSOCIATED PROTEIN 1"/>
    <property type="match status" value="1"/>
</dbReference>
<dbReference type="PANTHER" id="PTHR14152">
    <property type="entry name" value="SQUAMOUS CELL CARCINOMA ANTIGEN RECOGNISED BY CYTOTOXIC T LYMPHOCYTES"/>
    <property type="match status" value="1"/>
</dbReference>
<protein>
    <submittedName>
        <fullName evidence="7">SART-1 protein</fullName>
    </submittedName>
</protein>
<feature type="region of interest" description="Disordered" evidence="6">
    <location>
        <begin position="277"/>
        <end position="333"/>
    </location>
</feature>
<keyword evidence="5" id="KW-0539">Nucleus</keyword>
<evidence type="ECO:0000256" key="4">
    <source>
        <dbReference type="ARBA" id="ARBA00023187"/>
    </source>
</evidence>
<evidence type="ECO:0000256" key="5">
    <source>
        <dbReference type="ARBA" id="ARBA00023242"/>
    </source>
</evidence>
<dbReference type="Pfam" id="PF03343">
    <property type="entry name" value="SART-1"/>
    <property type="match status" value="1"/>
</dbReference>
<feature type="compositionally biased region" description="Low complexity" evidence="6">
    <location>
        <begin position="651"/>
        <end position="668"/>
    </location>
</feature>
<dbReference type="OrthoDB" id="5583at2759"/>
<dbReference type="InterPro" id="IPR005011">
    <property type="entry name" value="SNU66/SART1"/>
</dbReference>
<dbReference type="GO" id="GO:0045292">
    <property type="term" value="P:mRNA cis splicing, via spliceosome"/>
    <property type="evidence" value="ECO:0007669"/>
    <property type="project" value="TreeGrafter"/>
</dbReference>
<dbReference type="InterPro" id="IPR045347">
    <property type="entry name" value="HIND"/>
</dbReference>
<comment type="caution">
    <text evidence="7">The sequence shown here is derived from an EMBL/GenBank/DDBJ whole genome shotgun (WGS) entry which is preliminary data.</text>
</comment>
<reference evidence="7 8" key="1">
    <citation type="submission" date="2016-07" db="EMBL/GenBank/DDBJ databases">
        <title>Pervasive Adenine N6-methylation of Active Genes in Fungi.</title>
        <authorList>
            <consortium name="DOE Joint Genome Institute"/>
            <person name="Mondo S.J."/>
            <person name="Dannebaum R.O."/>
            <person name="Kuo R.C."/>
            <person name="Labutti K."/>
            <person name="Haridas S."/>
            <person name="Kuo A."/>
            <person name="Salamov A."/>
            <person name="Ahrendt S.R."/>
            <person name="Lipzen A."/>
            <person name="Sullivan W."/>
            <person name="Andreopoulos W.B."/>
            <person name="Clum A."/>
            <person name="Lindquist E."/>
            <person name="Daum C."/>
            <person name="Ramamoorthy G.K."/>
            <person name="Gryganskyi A."/>
            <person name="Culley D."/>
            <person name="Magnuson J.K."/>
            <person name="James T.Y."/>
            <person name="O'Malley M.A."/>
            <person name="Stajich J.E."/>
            <person name="Spatafora J.W."/>
            <person name="Visel A."/>
            <person name="Grigoriev I.V."/>
        </authorList>
    </citation>
    <scope>NUCLEOTIDE SEQUENCE [LARGE SCALE GENOMIC DNA]</scope>
    <source>
        <strain evidence="7 8">PL171</strain>
    </source>
</reference>
<feature type="compositionally biased region" description="Acidic residues" evidence="6">
    <location>
        <begin position="443"/>
        <end position="473"/>
    </location>
</feature>
<organism evidence="7 8">
    <name type="scientific">Catenaria anguillulae PL171</name>
    <dbReference type="NCBI Taxonomy" id="765915"/>
    <lineage>
        <taxon>Eukaryota</taxon>
        <taxon>Fungi</taxon>
        <taxon>Fungi incertae sedis</taxon>
        <taxon>Blastocladiomycota</taxon>
        <taxon>Blastocladiomycetes</taxon>
        <taxon>Blastocladiales</taxon>
        <taxon>Catenariaceae</taxon>
        <taxon>Catenaria</taxon>
    </lineage>
</organism>
<keyword evidence="3" id="KW-0507">mRNA processing</keyword>
<sequence length="677" mass="74272">MDHLEHDGAQAQVEISLSVEETNALRAKLGLKPLRLAPSDTDTQAQSNFALHQAAQQSKRDAADVAKRIEKSRNRFKLRAKLAGATLADAQDGDDSAAAWAKRQKQKAAAAAKLVTSQYEDEEPTSSRNEYAAKDLSGLAVAHDLNQEMVEGAELVLTLKDKDVLDDDEADELENSALRDKDRLRQTLENRSRKTPYGASLDDDEQVTMGGGNAAGKFKKRSVLAHYDEVIDEGKRGKGKYVLGEDGVKRLAADEDNEEVSPEDLLRAKAMSLDYEKQREVQDFKSADEITIKKSKKKKKSKLRSRTPTHDDDNDADAMQLDSPVTNRDRDPDSFAAADMFVDDDDLQSVLAAARRKAVKRRAAAAPPTLDQVARDLAEHEAAVKSEPGATDQDQDQEGGLVFDETSEFARVLDTEGILAAAAVKSEPGVADIKLEPTHQVGSEDEDEDEDDMDMDMDMDVDMNPDQDVDSDSESSPSHPSSSHNPLADEPALDTMGLGSALEFFRLRGALDAPDHDRLQREHEYKAREAWDATNASAPSGAGKAALKRRAETQIERLKDYKPDVRIEYHDAQGRQLSTKGAFKELSHKFHGRRPGKNKMEKMMRKEEEKRRQMNMASGDKASELASAMMERQKLLGTAGIQLTEGNRPVSAGPTLASASAAAAGAPPKSNKRARHP</sequence>
<proteinExistence type="inferred from homology"/>
<dbReference type="GO" id="GO:0046540">
    <property type="term" value="C:U4/U6 x U5 tri-snRNP complex"/>
    <property type="evidence" value="ECO:0007669"/>
    <property type="project" value="InterPro"/>
</dbReference>